<evidence type="ECO:0000259" key="1">
    <source>
        <dbReference type="PROSITE" id="PS50914"/>
    </source>
</evidence>
<dbReference type="Pfam" id="PF04972">
    <property type="entry name" value="BON"/>
    <property type="match status" value="1"/>
</dbReference>
<evidence type="ECO:0000313" key="2">
    <source>
        <dbReference type="EMBL" id="MBB4347501.1"/>
    </source>
</evidence>
<keyword evidence="6" id="KW-1185">Reference proteome</keyword>
<evidence type="ECO:0000313" key="6">
    <source>
        <dbReference type="Proteomes" id="UP000524535"/>
    </source>
</evidence>
<accession>A0A7W6TBD8</accession>
<dbReference type="InterPro" id="IPR007055">
    <property type="entry name" value="BON_dom"/>
</dbReference>
<evidence type="ECO:0000313" key="5">
    <source>
        <dbReference type="Proteomes" id="UP000520770"/>
    </source>
</evidence>
<feature type="domain" description="BON" evidence="1">
    <location>
        <begin position="8"/>
        <end position="76"/>
    </location>
</feature>
<comment type="caution">
    <text evidence="3">The sequence shown here is derived from an EMBL/GenBank/DDBJ whole genome shotgun (WGS) entry which is preliminary data.</text>
</comment>
<protein>
    <submittedName>
        <fullName evidence="3">Osmotically-inducible protein OsmY</fullName>
    </submittedName>
</protein>
<dbReference type="EMBL" id="JACIGW010000001">
    <property type="protein sequence ID" value="MBB4347501.1"/>
    <property type="molecule type" value="Genomic_DNA"/>
</dbReference>
<dbReference type="PROSITE" id="PS50914">
    <property type="entry name" value="BON"/>
    <property type="match status" value="1"/>
</dbReference>
<dbReference type="EMBL" id="JACIHM010000001">
    <property type="protein sequence ID" value="MBB4444791.1"/>
    <property type="molecule type" value="Genomic_DNA"/>
</dbReference>
<sequence>MTETSKIEDSKIGSDVAARIASLPDIDTSAVEPHVKGTTVVLEGAVDTIMTARKVILAAETVDGVHDVENHLTLTGNRAGLPN</sequence>
<dbReference type="RefSeq" id="WP_183821581.1">
    <property type="nucleotide sequence ID" value="NZ_JACIGW010000001.1"/>
</dbReference>
<dbReference type="Proteomes" id="UP000524535">
    <property type="component" value="Unassembled WGS sequence"/>
</dbReference>
<dbReference type="EMBL" id="JACIGY010000001">
    <property type="protein sequence ID" value="MBB4410104.1"/>
    <property type="molecule type" value="Genomic_DNA"/>
</dbReference>
<dbReference type="Proteomes" id="UP000576087">
    <property type="component" value="Unassembled WGS sequence"/>
</dbReference>
<gene>
    <name evidence="3" type="ORF">GGE31_000575</name>
    <name evidence="2" type="ORF">GGE33_001209</name>
    <name evidence="4" type="ORF">GGE35_000573</name>
</gene>
<dbReference type="Gene3D" id="3.30.1340.30">
    <property type="match status" value="1"/>
</dbReference>
<evidence type="ECO:0000313" key="4">
    <source>
        <dbReference type="EMBL" id="MBB4444791.1"/>
    </source>
</evidence>
<evidence type="ECO:0000313" key="3">
    <source>
        <dbReference type="EMBL" id="MBB4410104.1"/>
    </source>
</evidence>
<organism evidence="3 6">
    <name type="scientific">Aliirhizobium cellulosilyticum</name>
    <dbReference type="NCBI Taxonomy" id="393664"/>
    <lineage>
        <taxon>Bacteria</taxon>
        <taxon>Pseudomonadati</taxon>
        <taxon>Pseudomonadota</taxon>
        <taxon>Alphaproteobacteria</taxon>
        <taxon>Hyphomicrobiales</taxon>
        <taxon>Rhizobiaceae</taxon>
        <taxon>Aliirhizobium</taxon>
    </lineage>
</organism>
<dbReference type="Proteomes" id="UP000520770">
    <property type="component" value="Unassembled WGS sequence"/>
</dbReference>
<proteinExistence type="predicted"/>
<dbReference type="AlphaFoldDB" id="A0A7W6TBD8"/>
<name>A0A7W6TBD8_9HYPH</name>
<reference evidence="5 6" key="1">
    <citation type="submission" date="2020-08" db="EMBL/GenBank/DDBJ databases">
        <title>Genomic Encyclopedia of Type Strains, Phase IV (KMG-V): Genome sequencing to study the core and pangenomes of soil and plant-associated prokaryotes.</title>
        <authorList>
            <person name="Whitman W."/>
        </authorList>
    </citation>
    <scope>NUCLEOTIDE SEQUENCE [LARGE SCALE GENOMIC DNA]</scope>
    <source>
        <strain evidence="3 6">SEMIA 444</strain>
        <strain evidence="2 5">SEMIA 448</strain>
        <strain evidence="4 7">SEMIA 452</strain>
    </source>
</reference>
<evidence type="ECO:0000313" key="7">
    <source>
        <dbReference type="Proteomes" id="UP000576087"/>
    </source>
</evidence>